<dbReference type="SMART" id="SM00465">
    <property type="entry name" value="GIYc"/>
    <property type="match status" value="1"/>
</dbReference>
<proteinExistence type="predicted"/>
<organism evidence="2">
    <name type="scientific">viral metagenome</name>
    <dbReference type="NCBI Taxonomy" id="1070528"/>
    <lineage>
        <taxon>unclassified sequences</taxon>
        <taxon>metagenomes</taxon>
        <taxon>organismal metagenomes</taxon>
    </lineage>
</organism>
<dbReference type="AlphaFoldDB" id="A0A6M3ITA9"/>
<dbReference type="EMBL" id="MT141415">
    <property type="protein sequence ID" value="QJA60614.1"/>
    <property type="molecule type" value="Genomic_DNA"/>
</dbReference>
<dbReference type="InterPro" id="IPR000305">
    <property type="entry name" value="GIY-YIG_endonuc"/>
</dbReference>
<dbReference type="Gene3D" id="3.40.1440.10">
    <property type="entry name" value="GIY-YIG endonuclease"/>
    <property type="match status" value="1"/>
</dbReference>
<evidence type="ECO:0000259" key="1">
    <source>
        <dbReference type="PROSITE" id="PS50164"/>
    </source>
</evidence>
<dbReference type="InterPro" id="IPR035901">
    <property type="entry name" value="GIY-YIG_endonuc_sf"/>
</dbReference>
<dbReference type="PROSITE" id="PS50164">
    <property type="entry name" value="GIY_YIG"/>
    <property type="match status" value="1"/>
</dbReference>
<dbReference type="CDD" id="cd10444">
    <property type="entry name" value="GIY-YIG_SegABCDEFG"/>
    <property type="match status" value="1"/>
</dbReference>
<dbReference type="SUPFAM" id="SSF82771">
    <property type="entry name" value="GIY-YIG endonuclease"/>
    <property type="match status" value="1"/>
</dbReference>
<evidence type="ECO:0000313" key="2">
    <source>
        <dbReference type="EMBL" id="QJA60614.1"/>
    </source>
</evidence>
<protein>
    <recommendedName>
        <fullName evidence="1">GIY-YIG domain-containing protein</fullName>
    </recommendedName>
</protein>
<accession>A0A6M3ITA9</accession>
<gene>
    <name evidence="2" type="ORF">MM415B01087_0008</name>
</gene>
<name>A0A6M3ITA9_9ZZZZ</name>
<feature type="domain" description="GIY-YIG" evidence="1">
    <location>
        <begin position="1"/>
        <end position="81"/>
    </location>
</feature>
<sequence>MYYLVYKITNNVNGKIYIGVHKTKDRDDEYLGSGKIIIQAIKKYGIEHFIKEILYECSSSKDMYNREAKIVNKEFISRCDTYNVIVGGTGGWKKHTEESKRKIGKANSRHQKGSRNSHYGRCWVYSLEEKRSISIKKEELDEYLEKGWIKGRVVKNYKVCPICKVGRLKRLNAKYCSIKCSGESRIVDRLSIEDLKKLIKMYK</sequence>
<reference evidence="2" key="1">
    <citation type="submission" date="2020-03" db="EMBL/GenBank/DDBJ databases">
        <title>The deep terrestrial virosphere.</title>
        <authorList>
            <person name="Holmfeldt K."/>
            <person name="Nilsson E."/>
            <person name="Simone D."/>
            <person name="Lopez-Fernandez M."/>
            <person name="Wu X."/>
            <person name="de Brujin I."/>
            <person name="Lundin D."/>
            <person name="Andersson A."/>
            <person name="Bertilsson S."/>
            <person name="Dopson M."/>
        </authorList>
    </citation>
    <scope>NUCLEOTIDE SEQUENCE</scope>
    <source>
        <strain evidence="2">MM415B01087</strain>
    </source>
</reference>